<keyword evidence="3" id="KW-1185">Reference proteome</keyword>
<evidence type="ECO:0000313" key="3">
    <source>
        <dbReference type="Proteomes" id="UP001244011"/>
    </source>
</evidence>
<reference evidence="2" key="1">
    <citation type="submission" date="2023-06" db="EMBL/GenBank/DDBJ databases">
        <title>Genome-scale phylogeny and comparative genomics of the fungal order Sordariales.</title>
        <authorList>
            <consortium name="Lawrence Berkeley National Laboratory"/>
            <person name="Hensen N."/>
            <person name="Bonometti L."/>
            <person name="Westerberg I."/>
            <person name="Brannstrom I.O."/>
            <person name="Guillou S."/>
            <person name="Cros-Aarteil S."/>
            <person name="Calhoun S."/>
            <person name="Haridas S."/>
            <person name="Kuo A."/>
            <person name="Mondo S."/>
            <person name="Pangilinan J."/>
            <person name="Riley R."/>
            <person name="Labutti K."/>
            <person name="Andreopoulos B."/>
            <person name="Lipzen A."/>
            <person name="Chen C."/>
            <person name="Yanf M."/>
            <person name="Daum C."/>
            <person name="Ng V."/>
            <person name="Clum A."/>
            <person name="Steindorff A."/>
            <person name="Ohm R."/>
            <person name="Martin F."/>
            <person name="Silar P."/>
            <person name="Natvig D."/>
            <person name="Lalanne C."/>
            <person name="Gautier V."/>
            <person name="Ament-Velasquez S.L."/>
            <person name="Kruys A."/>
            <person name="Hutchinson M.I."/>
            <person name="Powell A.J."/>
            <person name="Barry K."/>
            <person name="Miller A.N."/>
            <person name="Grigoriev I.V."/>
            <person name="Debuchy R."/>
            <person name="Gladieux P."/>
            <person name="Thoren M.H."/>
            <person name="Johannesson H."/>
        </authorList>
    </citation>
    <scope>NUCLEOTIDE SEQUENCE</scope>
    <source>
        <strain evidence="2">8032-3</strain>
    </source>
</reference>
<protein>
    <submittedName>
        <fullName evidence="2">Uncharacterized protein</fullName>
    </submittedName>
</protein>
<gene>
    <name evidence="2" type="ORF">QBC33DRAFT_542701</name>
</gene>
<evidence type="ECO:0000256" key="1">
    <source>
        <dbReference type="SAM" id="MobiDB-lite"/>
    </source>
</evidence>
<sequence>MSLNDKKGRTNVPAATDFPADFAGQSELVRRLFVAMTDIESAIDDTRQKRKSNKRKAGELEDEEEEPQEDAGIADSTHVARIKNAANLEIEIACWDTLVSI</sequence>
<dbReference type="RefSeq" id="XP_060282066.1">
    <property type="nucleotide sequence ID" value="XM_060428298.1"/>
</dbReference>
<dbReference type="GeneID" id="85311485"/>
<accession>A0AAJ0FJY9</accession>
<dbReference type="EMBL" id="MU839013">
    <property type="protein sequence ID" value="KAK1765853.1"/>
    <property type="molecule type" value="Genomic_DNA"/>
</dbReference>
<feature type="region of interest" description="Disordered" evidence="1">
    <location>
        <begin position="43"/>
        <end position="75"/>
    </location>
</feature>
<dbReference type="AlphaFoldDB" id="A0AAJ0FJY9"/>
<dbReference type="Proteomes" id="UP001244011">
    <property type="component" value="Unassembled WGS sequence"/>
</dbReference>
<feature type="compositionally biased region" description="Acidic residues" evidence="1">
    <location>
        <begin position="60"/>
        <end position="69"/>
    </location>
</feature>
<proteinExistence type="predicted"/>
<organism evidence="2 3">
    <name type="scientific">Phialemonium atrogriseum</name>
    <dbReference type="NCBI Taxonomy" id="1093897"/>
    <lineage>
        <taxon>Eukaryota</taxon>
        <taxon>Fungi</taxon>
        <taxon>Dikarya</taxon>
        <taxon>Ascomycota</taxon>
        <taxon>Pezizomycotina</taxon>
        <taxon>Sordariomycetes</taxon>
        <taxon>Sordariomycetidae</taxon>
        <taxon>Cephalothecales</taxon>
        <taxon>Cephalothecaceae</taxon>
        <taxon>Phialemonium</taxon>
    </lineage>
</organism>
<name>A0AAJ0FJY9_9PEZI</name>
<comment type="caution">
    <text evidence="2">The sequence shown here is derived from an EMBL/GenBank/DDBJ whole genome shotgun (WGS) entry which is preliminary data.</text>
</comment>
<evidence type="ECO:0000313" key="2">
    <source>
        <dbReference type="EMBL" id="KAK1765853.1"/>
    </source>
</evidence>